<evidence type="ECO:0000313" key="2">
    <source>
        <dbReference type="EMBL" id="GAA0747808.1"/>
    </source>
</evidence>
<protein>
    <recommendedName>
        <fullName evidence="1">Polysaccharide pyruvyl transferase domain-containing protein</fullName>
    </recommendedName>
</protein>
<dbReference type="EMBL" id="BAAAGF010000004">
    <property type="protein sequence ID" value="GAA0747808.1"/>
    <property type="molecule type" value="Genomic_DNA"/>
</dbReference>
<reference evidence="2 3" key="1">
    <citation type="journal article" date="2019" name="Int. J. Syst. Evol. Microbiol.">
        <title>The Global Catalogue of Microorganisms (GCM) 10K type strain sequencing project: providing services to taxonomists for standard genome sequencing and annotation.</title>
        <authorList>
            <consortium name="The Broad Institute Genomics Platform"/>
            <consortium name="The Broad Institute Genome Sequencing Center for Infectious Disease"/>
            <person name="Wu L."/>
            <person name="Ma J."/>
        </authorList>
    </citation>
    <scope>NUCLEOTIDE SEQUENCE [LARGE SCALE GENOMIC DNA]</scope>
    <source>
        <strain evidence="2 3">JCM 15976</strain>
    </source>
</reference>
<sequence length="433" mass="49320">MKILVIGQCTLHWGRMEFGNIGNYYIIEPFFRQLHRVFPDAQISTTFQMSEAFCLKESVEVLPMHLYYSWDNDLVQAKDELVIANRYIENGMLERTTPYIDVVKDMDLVIDFSGDIWGDNADFLGEDRFMVGLLKDRVAQLLAKKTVMLAGSPGPFNSKKNIDFAKEVYANFDLVTNRESISIQLLEENGFDTSKTKSLTCPAFLFEPTDLKNLLKFDALEAIVAKDRKSVGFLICGWNFTTGPFDKWPRHDSEYLVFAEAIEAFTDNYDVDVYLMSHSNGFPVPPKQFELQHGRDYPIIKQLQKVLLERANCRNVYALDGVYSAWETKRILGAFDMVVSGRVHAAVAAMSQCVPTVVIDYGHEPKAHKLRGFAQVAGQDAYVAHPDEKDSLQTKMNTVWDNRESIHNDLVEKIPKVKALGKTHFDLLKQICL</sequence>
<organism evidence="2 3">
    <name type="scientific">Gaetbulibacter jejuensis</name>
    <dbReference type="NCBI Taxonomy" id="584607"/>
    <lineage>
        <taxon>Bacteria</taxon>
        <taxon>Pseudomonadati</taxon>
        <taxon>Bacteroidota</taxon>
        <taxon>Flavobacteriia</taxon>
        <taxon>Flavobacteriales</taxon>
        <taxon>Flavobacteriaceae</taxon>
        <taxon>Gaetbulibacter</taxon>
    </lineage>
</organism>
<dbReference type="RefSeq" id="WP_343798859.1">
    <property type="nucleotide sequence ID" value="NZ_BAAAGF010000004.1"/>
</dbReference>
<gene>
    <name evidence="2" type="ORF">GCM10009431_25630</name>
</gene>
<dbReference type="PANTHER" id="PTHR36836:SF1">
    <property type="entry name" value="COLANIC ACID BIOSYNTHESIS PROTEIN WCAK"/>
    <property type="match status" value="1"/>
</dbReference>
<dbReference type="Proteomes" id="UP001500736">
    <property type="component" value="Unassembled WGS sequence"/>
</dbReference>
<dbReference type="Pfam" id="PF04230">
    <property type="entry name" value="PS_pyruv_trans"/>
    <property type="match status" value="1"/>
</dbReference>
<name>A0ABN1JWB7_9FLAO</name>
<accession>A0ABN1JWB7</accession>
<dbReference type="PANTHER" id="PTHR36836">
    <property type="entry name" value="COLANIC ACID BIOSYNTHESIS PROTEIN WCAK"/>
    <property type="match status" value="1"/>
</dbReference>
<evidence type="ECO:0000313" key="3">
    <source>
        <dbReference type="Proteomes" id="UP001500736"/>
    </source>
</evidence>
<evidence type="ECO:0000259" key="1">
    <source>
        <dbReference type="Pfam" id="PF04230"/>
    </source>
</evidence>
<keyword evidence="3" id="KW-1185">Reference proteome</keyword>
<proteinExistence type="predicted"/>
<dbReference type="InterPro" id="IPR007345">
    <property type="entry name" value="Polysacch_pyruvyl_Trfase"/>
</dbReference>
<feature type="domain" description="Polysaccharide pyruvyl transferase" evidence="1">
    <location>
        <begin position="20"/>
        <end position="363"/>
    </location>
</feature>
<comment type="caution">
    <text evidence="2">The sequence shown here is derived from an EMBL/GenBank/DDBJ whole genome shotgun (WGS) entry which is preliminary data.</text>
</comment>